<sequence>MIPRTMSTQHPDNVFIPFFAHDAALGGEDEVVEAFYAFSVLGVDEQMWDFEGKEVDEFVVKKLLEKYGSFFRKRKLGKDFRITPRVPNPSVERAEAKLLLETLESIPRSADYAKLFYGEEIAPIFEVILPMTTSSEEIERVYELYRRYIIGKQYKRVYDVKIYEWIGEFYPEEINIIPLFETKEAILNSHEILEEYLTGKNFEYQRVFLARSDPAMNYGLISAVMYDKYALFKLQELEEELSIPIYPIIGVGGVPFRGHFTPKNVDAAMEEYPSVQTFTVQSSFKYDNEPKEVIKAIEKVNDTKRKETPAIDERIFEILDKYEEEYTKELKILAPYIREVAKAVPSRRKRKLHIGLFGYSREVNGEALPRAIKFTASLYSLGIPPEILGLRALSEKELETISEHYRGLYNDISFALRFFNPKAASHFKFLEDIAKMQKEMGIEKDERHLSITTQILNGKIEESLVVEAAGIRGFLG</sequence>
<dbReference type="PaxDb" id="523849-OCC_02099"/>
<evidence type="ECO:0000256" key="3">
    <source>
        <dbReference type="ARBA" id="ARBA00023300"/>
    </source>
</evidence>
<evidence type="ECO:0000313" key="6">
    <source>
        <dbReference type="EMBL" id="EHR79821.1"/>
    </source>
</evidence>
<proteinExistence type="inferred from homology"/>
<accession>H3ZJQ8</accession>
<comment type="catalytic activity">
    <reaction evidence="4">
        <text>oxaloacetate + phosphate = phosphoenolpyruvate + hydrogencarbonate</text>
        <dbReference type="Rhea" id="RHEA:28370"/>
        <dbReference type="ChEBI" id="CHEBI:16452"/>
        <dbReference type="ChEBI" id="CHEBI:17544"/>
        <dbReference type="ChEBI" id="CHEBI:43474"/>
        <dbReference type="ChEBI" id="CHEBI:58702"/>
        <dbReference type="EC" id="4.1.1.31"/>
    </reaction>
</comment>
<dbReference type="NCBIfam" id="TIGR02751">
    <property type="entry name" value="PEPCase_arch"/>
    <property type="match status" value="1"/>
</dbReference>
<comment type="subunit">
    <text evidence="4">Homotetramer.</text>
</comment>
<dbReference type="EMBL" id="CP006670">
    <property type="protein sequence ID" value="EHR79821.1"/>
    <property type="molecule type" value="Genomic_DNA"/>
</dbReference>
<dbReference type="InterPro" id="IPR007566">
    <property type="entry name" value="PEP_COase_arc-type"/>
</dbReference>
<gene>
    <name evidence="4" type="primary">ppcA</name>
    <name evidence="6" type="ORF">OCC_02099</name>
</gene>
<evidence type="ECO:0000256" key="2">
    <source>
        <dbReference type="ARBA" id="ARBA00023239"/>
    </source>
</evidence>
<keyword evidence="3 4" id="KW-0120">Carbon dioxide fixation</keyword>
<dbReference type="HAMAP" id="MF_01904">
    <property type="entry name" value="PEPcase_type2"/>
    <property type="match status" value="1"/>
</dbReference>
<evidence type="ECO:0000256" key="1">
    <source>
        <dbReference type="ARBA" id="ARBA00022842"/>
    </source>
</evidence>
<dbReference type="OrthoDB" id="85849at2157"/>
<dbReference type="EC" id="4.1.1.31" evidence="4 5"/>
<dbReference type="GO" id="GO:0000287">
    <property type="term" value="F:magnesium ion binding"/>
    <property type="evidence" value="ECO:0007669"/>
    <property type="project" value="UniProtKB-UniRule"/>
</dbReference>
<comment type="cofactor">
    <cofactor evidence="4">
        <name>Mg(2+)</name>
        <dbReference type="ChEBI" id="CHEBI:18420"/>
    </cofactor>
</comment>
<dbReference type="HOGENOM" id="CLU_517433_0_0_2"/>
<dbReference type="Pfam" id="PF14010">
    <property type="entry name" value="PEPcase_2"/>
    <property type="match status" value="1"/>
</dbReference>
<dbReference type="AlphaFoldDB" id="H3ZJQ8"/>
<keyword evidence="7" id="KW-1185">Reference proteome</keyword>
<dbReference type="GO" id="GO:0006099">
    <property type="term" value="P:tricarboxylic acid cycle"/>
    <property type="evidence" value="ECO:0007669"/>
    <property type="project" value="InterPro"/>
</dbReference>
<keyword evidence="2 4" id="KW-0456">Lyase</keyword>
<evidence type="ECO:0000313" key="7">
    <source>
        <dbReference type="Proteomes" id="UP000015502"/>
    </source>
</evidence>
<dbReference type="GO" id="GO:0015977">
    <property type="term" value="P:carbon fixation"/>
    <property type="evidence" value="ECO:0007669"/>
    <property type="project" value="UniProtKB-UniRule"/>
</dbReference>
<dbReference type="GO" id="GO:0008964">
    <property type="term" value="F:phosphoenolpyruvate carboxylase activity"/>
    <property type="evidence" value="ECO:0007669"/>
    <property type="project" value="UniProtKB-UniRule"/>
</dbReference>
<dbReference type="InterPro" id="IPR015813">
    <property type="entry name" value="Pyrv/PenolPyrv_kinase-like_dom"/>
</dbReference>
<reference evidence="6 7" key="1">
    <citation type="journal article" date="2012" name="J. Bacteriol.">
        <title>Genome sequence of the model hyperthermophilic archaeon Thermococcus litoralis NS-C.</title>
        <authorList>
            <person name="Gardner A.F."/>
            <person name="Kumar S."/>
            <person name="Perler F.B."/>
        </authorList>
    </citation>
    <scope>NUCLEOTIDE SEQUENCE [LARGE SCALE GENOMIC DNA]</scope>
    <source>
        <strain evidence="7">ATCC 51850 / DSM 5473 / JCM 8560 / NS-C</strain>
    </source>
</reference>
<dbReference type="STRING" id="523849.OCC_02099"/>
<dbReference type="KEGG" id="tlt:OCC_02099"/>
<protein>
    <recommendedName>
        <fullName evidence="4 5">Phosphoenolpyruvate carboxylase</fullName>
        <shortName evidence="4">PEPC</shortName>
        <shortName evidence="4">PEPCase</shortName>
        <ecNumber evidence="4 5">4.1.1.31</ecNumber>
    </recommendedName>
</protein>
<organism evidence="6 7">
    <name type="scientific">Thermococcus litoralis (strain ATCC 51850 / DSM 5473 / JCM 8560 / NS-C)</name>
    <dbReference type="NCBI Taxonomy" id="523849"/>
    <lineage>
        <taxon>Archaea</taxon>
        <taxon>Methanobacteriati</taxon>
        <taxon>Methanobacteriota</taxon>
        <taxon>Thermococci</taxon>
        <taxon>Thermococcales</taxon>
        <taxon>Thermococcaceae</taxon>
        <taxon>Thermococcus</taxon>
    </lineage>
</organism>
<dbReference type="PIRSF" id="PIRSF006677">
    <property type="entry name" value="UCP006677"/>
    <property type="match status" value="1"/>
</dbReference>
<comment type="function">
    <text evidence="4">Catalyzes the irreversible beta-carboxylation of phosphoenolpyruvate (PEP) to form oxaloacetate (OAA), a four-carbon dicarboxylic acid source for the tricarboxylic acid cycle.</text>
</comment>
<dbReference type="RefSeq" id="WP_004066251.1">
    <property type="nucleotide sequence ID" value="NC_022084.1"/>
</dbReference>
<comment type="similarity">
    <text evidence="4">Belongs to the PEPCase type 2 family.</text>
</comment>
<keyword evidence="1 4" id="KW-0460">Magnesium</keyword>
<dbReference type="GeneID" id="16550621"/>
<dbReference type="Proteomes" id="UP000015502">
    <property type="component" value="Chromosome"/>
</dbReference>
<evidence type="ECO:0000256" key="4">
    <source>
        <dbReference type="HAMAP-Rule" id="MF_01904"/>
    </source>
</evidence>
<evidence type="ECO:0000256" key="5">
    <source>
        <dbReference type="NCBIfam" id="TIGR02751"/>
    </source>
</evidence>
<dbReference type="GO" id="GO:0006107">
    <property type="term" value="P:oxaloacetate metabolic process"/>
    <property type="evidence" value="ECO:0007669"/>
    <property type="project" value="UniProtKB-UniRule"/>
</dbReference>
<name>H3ZJQ8_THELN</name>
<dbReference type="SUPFAM" id="SSF51621">
    <property type="entry name" value="Phosphoenolpyruvate/pyruvate domain"/>
    <property type="match status" value="1"/>
</dbReference>